<evidence type="ECO:0000313" key="8">
    <source>
        <dbReference type="EMBL" id="GAL63205.1"/>
    </source>
</evidence>
<keyword evidence="7" id="KW-0812">Transmembrane</keyword>
<protein>
    <submittedName>
        <fullName evidence="8">Lipid A biosynthesis lauroyl acyltransferase</fullName>
    </submittedName>
</protein>
<sequence>MQLIAYIILYPFLWLISILPFKLLYMVSDAVYVLIYYIIGYRKKVVTSNLKLAFPEKSANEIALIQKKFYHHLCDMILEAVKSITISEAEIKRRYIFTNVEEVHKLEKENKSIVLLMGHYASWEWIFILQAHVNHKGYAVYKQLSNKYFDALVKRIRAKYNSHLITTKETVPTLLRAKVNKELTLNGFVFDQSPKAHKALHWQNFMGVKVPVHVGAEVLAKRLGMATVFLKVKKTKRGYYEATFMDIIKDTSSIENYQITDLALRRVEEQIYKAPEYYLWTHKRWKHMDKVPDSFL</sequence>
<accession>A0A090VEI5</accession>
<proteinExistence type="predicted"/>
<dbReference type="GO" id="GO:0009247">
    <property type="term" value="P:glycolipid biosynthetic process"/>
    <property type="evidence" value="ECO:0007669"/>
    <property type="project" value="UniProtKB-ARBA"/>
</dbReference>
<dbReference type="GO" id="GO:0005886">
    <property type="term" value="C:plasma membrane"/>
    <property type="evidence" value="ECO:0007669"/>
    <property type="project" value="UniProtKB-SubCell"/>
</dbReference>
<dbReference type="InterPro" id="IPR004960">
    <property type="entry name" value="LipA_acyltrans"/>
</dbReference>
<dbReference type="PANTHER" id="PTHR30606:SF10">
    <property type="entry name" value="PHOSPHATIDYLINOSITOL MANNOSIDE ACYLTRANSFERASE"/>
    <property type="match status" value="1"/>
</dbReference>
<dbReference type="PANTHER" id="PTHR30606">
    <property type="entry name" value="LIPID A BIOSYNTHESIS LAUROYL ACYLTRANSFERASE"/>
    <property type="match status" value="1"/>
</dbReference>
<evidence type="ECO:0000256" key="3">
    <source>
        <dbReference type="ARBA" id="ARBA00022519"/>
    </source>
</evidence>
<dbReference type="RefSeq" id="WP_042505013.1">
    <property type="nucleotide sequence ID" value="NZ_BBNQ01000010.1"/>
</dbReference>
<dbReference type="Proteomes" id="UP000029644">
    <property type="component" value="Unassembled WGS sequence"/>
</dbReference>
<keyword evidence="5 7" id="KW-0472">Membrane</keyword>
<dbReference type="PIRSF" id="PIRSF026649">
    <property type="entry name" value="MsbB"/>
    <property type="match status" value="1"/>
</dbReference>
<dbReference type="AlphaFoldDB" id="A0A090VEI5"/>
<keyword evidence="3" id="KW-0997">Cell inner membrane</keyword>
<keyword evidence="6 8" id="KW-0012">Acyltransferase</keyword>
<keyword evidence="7" id="KW-1133">Transmembrane helix</keyword>
<evidence type="ECO:0000256" key="6">
    <source>
        <dbReference type="ARBA" id="ARBA00023315"/>
    </source>
</evidence>
<dbReference type="CDD" id="cd07984">
    <property type="entry name" value="LPLAT_LABLAT-like"/>
    <property type="match status" value="1"/>
</dbReference>
<evidence type="ECO:0000313" key="9">
    <source>
        <dbReference type="Proteomes" id="UP000029644"/>
    </source>
</evidence>
<gene>
    <name evidence="8" type="ORF">JCM19300_1227</name>
</gene>
<comment type="subcellular location">
    <subcellularLocation>
        <location evidence="1">Cell inner membrane</location>
    </subcellularLocation>
</comment>
<comment type="caution">
    <text evidence="8">The sequence shown here is derived from an EMBL/GenBank/DDBJ whole genome shotgun (WGS) entry which is preliminary data.</text>
</comment>
<keyword evidence="2" id="KW-1003">Cell membrane</keyword>
<evidence type="ECO:0000256" key="1">
    <source>
        <dbReference type="ARBA" id="ARBA00004533"/>
    </source>
</evidence>
<reference evidence="8 9" key="1">
    <citation type="journal article" date="2014" name="Genome Announc.">
        <title>Draft Genome Sequences of Marine Flavobacterium Algibacter lectus Strains SS8 and NR4.</title>
        <authorList>
            <person name="Takatani N."/>
            <person name="Nakanishi M."/>
            <person name="Meirelles P."/>
            <person name="Mino S."/>
            <person name="Suda W."/>
            <person name="Oshima K."/>
            <person name="Hattori M."/>
            <person name="Ohkuma M."/>
            <person name="Hosokawa M."/>
            <person name="Miyashita K."/>
            <person name="Thompson F.L."/>
            <person name="Niwa A."/>
            <person name="Sawabe T."/>
            <person name="Sawabe T."/>
        </authorList>
    </citation>
    <scope>NUCLEOTIDE SEQUENCE [LARGE SCALE GENOMIC DNA]</scope>
    <source>
        <strain evidence="8 9">JCM 19300</strain>
    </source>
</reference>
<evidence type="ECO:0000256" key="4">
    <source>
        <dbReference type="ARBA" id="ARBA00022679"/>
    </source>
</evidence>
<dbReference type="Pfam" id="PF03279">
    <property type="entry name" value="Lip_A_acyltrans"/>
    <property type="match status" value="1"/>
</dbReference>
<feature type="transmembrane region" description="Helical" evidence="7">
    <location>
        <begin position="12"/>
        <end position="39"/>
    </location>
</feature>
<dbReference type="OrthoDB" id="9801955at2"/>
<evidence type="ECO:0000256" key="5">
    <source>
        <dbReference type="ARBA" id="ARBA00023136"/>
    </source>
</evidence>
<name>A0A090VEI5_9FLAO</name>
<evidence type="ECO:0000256" key="7">
    <source>
        <dbReference type="SAM" id="Phobius"/>
    </source>
</evidence>
<organism evidence="8 9">
    <name type="scientific">Algibacter lectus</name>
    <dbReference type="NCBI Taxonomy" id="221126"/>
    <lineage>
        <taxon>Bacteria</taxon>
        <taxon>Pseudomonadati</taxon>
        <taxon>Bacteroidota</taxon>
        <taxon>Flavobacteriia</taxon>
        <taxon>Flavobacteriales</taxon>
        <taxon>Flavobacteriaceae</taxon>
        <taxon>Algibacter</taxon>
    </lineage>
</organism>
<keyword evidence="4 8" id="KW-0808">Transferase</keyword>
<dbReference type="EMBL" id="BBNQ01000010">
    <property type="protein sequence ID" value="GAL63205.1"/>
    <property type="molecule type" value="Genomic_DNA"/>
</dbReference>
<dbReference type="GO" id="GO:0016746">
    <property type="term" value="F:acyltransferase activity"/>
    <property type="evidence" value="ECO:0007669"/>
    <property type="project" value="UniProtKB-KW"/>
</dbReference>
<evidence type="ECO:0000256" key="2">
    <source>
        <dbReference type="ARBA" id="ARBA00022475"/>
    </source>
</evidence>